<proteinExistence type="predicted"/>
<accession>A0ABN2KWL9</accession>
<evidence type="ECO:0000313" key="2">
    <source>
        <dbReference type="Proteomes" id="UP001500506"/>
    </source>
</evidence>
<evidence type="ECO:0000313" key="1">
    <source>
        <dbReference type="EMBL" id="GAA1765711.1"/>
    </source>
</evidence>
<name>A0ABN2KWL9_9MICO</name>
<reference evidence="1 2" key="1">
    <citation type="journal article" date="2019" name="Int. J. Syst. Evol. Microbiol.">
        <title>The Global Catalogue of Microorganisms (GCM) 10K type strain sequencing project: providing services to taxonomists for standard genome sequencing and annotation.</title>
        <authorList>
            <consortium name="The Broad Institute Genomics Platform"/>
            <consortium name="The Broad Institute Genome Sequencing Center for Infectious Disease"/>
            <person name="Wu L."/>
            <person name="Ma J."/>
        </authorList>
    </citation>
    <scope>NUCLEOTIDE SEQUENCE [LARGE SCALE GENOMIC DNA]</scope>
    <source>
        <strain evidence="1 2">JCM 14319</strain>
    </source>
</reference>
<gene>
    <name evidence="1" type="ORF">GCM10009747_27320</name>
</gene>
<dbReference type="EMBL" id="BAAANH010000006">
    <property type="protein sequence ID" value="GAA1765711.1"/>
    <property type="molecule type" value="Genomic_DNA"/>
</dbReference>
<sequence length="71" mass="7431">MPQPTTAMRAPRWGSRAWSSRRSAARAQVSGCEASSAAMWAAGLGVDGKDTAYSKKCVARVAGLRAAVTFT</sequence>
<comment type="caution">
    <text evidence="1">The sequence shown here is derived from an EMBL/GenBank/DDBJ whole genome shotgun (WGS) entry which is preliminary data.</text>
</comment>
<dbReference type="Proteomes" id="UP001500506">
    <property type="component" value="Unassembled WGS sequence"/>
</dbReference>
<organism evidence="1 2">
    <name type="scientific">Agromyces humatus</name>
    <dbReference type="NCBI Taxonomy" id="279573"/>
    <lineage>
        <taxon>Bacteria</taxon>
        <taxon>Bacillati</taxon>
        <taxon>Actinomycetota</taxon>
        <taxon>Actinomycetes</taxon>
        <taxon>Micrococcales</taxon>
        <taxon>Microbacteriaceae</taxon>
        <taxon>Agromyces</taxon>
    </lineage>
</organism>
<keyword evidence="2" id="KW-1185">Reference proteome</keyword>
<protein>
    <submittedName>
        <fullName evidence="1">Uncharacterized protein</fullName>
    </submittedName>
</protein>